<name>A0A6J7J373_9ZZZZ</name>
<protein>
    <submittedName>
        <fullName evidence="1">Unannotated protein</fullName>
    </submittedName>
</protein>
<accession>A0A6J7J373</accession>
<dbReference type="EMBL" id="CAFBNB010000207">
    <property type="protein sequence ID" value="CAB4937773.1"/>
    <property type="molecule type" value="Genomic_DNA"/>
</dbReference>
<sequence length="119" mass="12664">MRLDIVHVGDSPAIRNRKFSSAAWPWSLCFTSGWYWTPASRRPSLSNAATGAPGDDAVTMNPGGACVTQSPCDIQTDCCKGSPKNRAPGSVTCSDVPPNSRWPSFATVPPRACAIAWNP</sequence>
<proteinExistence type="predicted"/>
<organism evidence="1">
    <name type="scientific">freshwater metagenome</name>
    <dbReference type="NCBI Taxonomy" id="449393"/>
    <lineage>
        <taxon>unclassified sequences</taxon>
        <taxon>metagenomes</taxon>
        <taxon>ecological metagenomes</taxon>
    </lineage>
</organism>
<reference evidence="1" key="1">
    <citation type="submission" date="2020-05" db="EMBL/GenBank/DDBJ databases">
        <authorList>
            <person name="Chiriac C."/>
            <person name="Salcher M."/>
            <person name="Ghai R."/>
            <person name="Kavagutti S V."/>
        </authorList>
    </citation>
    <scope>NUCLEOTIDE SEQUENCE</scope>
</reference>
<evidence type="ECO:0000313" key="1">
    <source>
        <dbReference type="EMBL" id="CAB4937773.1"/>
    </source>
</evidence>
<gene>
    <name evidence="1" type="ORF">UFOPK3720_01088</name>
</gene>
<dbReference type="AlphaFoldDB" id="A0A6J7J373"/>